<gene>
    <name evidence="1" type="ORF">NCTC10138_00796</name>
</gene>
<dbReference type="RefSeq" id="WP_026390526.1">
    <property type="nucleotide sequence ID" value="NZ_LR215048.1"/>
</dbReference>
<organism evidence="1 2">
    <name type="scientific">Haploplasma axanthum</name>
    <name type="common">Acholeplasma axanthum</name>
    <dbReference type="NCBI Taxonomy" id="29552"/>
    <lineage>
        <taxon>Bacteria</taxon>
        <taxon>Bacillati</taxon>
        <taxon>Mycoplasmatota</taxon>
        <taxon>Mollicutes</taxon>
        <taxon>Acholeplasmatales</taxon>
        <taxon>Acholeplasmataceae</taxon>
        <taxon>Haploplasma</taxon>
    </lineage>
</organism>
<keyword evidence="2" id="KW-1185">Reference proteome</keyword>
<dbReference type="STRING" id="1278311.GCA_000428705_00981"/>
<evidence type="ECO:0000313" key="2">
    <source>
        <dbReference type="Proteomes" id="UP000289841"/>
    </source>
</evidence>
<dbReference type="EMBL" id="LR215048">
    <property type="protein sequence ID" value="VEU80426.1"/>
    <property type="molecule type" value="Genomic_DNA"/>
</dbReference>
<proteinExistence type="predicted"/>
<dbReference type="AlphaFoldDB" id="A0A449BDA7"/>
<dbReference type="OrthoDB" id="384841at2"/>
<name>A0A449BDA7_HAPAX</name>
<protein>
    <submittedName>
        <fullName evidence="1">Uncharacterized protein</fullName>
    </submittedName>
</protein>
<sequence length="61" mass="7194">MTVKEYLEKNKIEEFVLTDRVRIPIPNDIIKYLDLSSMNVKNTETKKGMLYIYTDYVADSC</sequence>
<dbReference type="Proteomes" id="UP000289841">
    <property type="component" value="Chromosome"/>
</dbReference>
<dbReference type="KEGG" id="aaxa:NCTC10138_00796"/>
<reference evidence="1 2" key="1">
    <citation type="submission" date="2019-01" db="EMBL/GenBank/DDBJ databases">
        <authorList>
            <consortium name="Pathogen Informatics"/>
        </authorList>
    </citation>
    <scope>NUCLEOTIDE SEQUENCE [LARGE SCALE GENOMIC DNA]</scope>
    <source>
        <strain evidence="1 2">NCTC10138</strain>
    </source>
</reference>
<accession>A0A449BDA7</accession>
<evidence type="ECO:0000313" key="1">
    <source>
        <dbReference type="EMBL" id="VEU80426.1"/>
    </source>
</evidence>